<name>K9Y162_STAC7</name>
<protein>
    <submittedName>
        <fullName evidence="1">Uncharacterized protein</fullName>
    </submittedName>
</protein>
<geneLocation type="plasmid" evidence="1 2">
    <name>pSTA7437.01</name>
</geneLocation>
<keyword evidence="2" id="KW-1185">Reference proteome</keyword>
<reference evidence="2" key="1">
    <citation type="journal article" date="2013" name="Proc. Natl. Acad. Sci. U.S.A.">
        <title>Improving the coverage of the cyanobacterial phylum using diversity-driven genome sequencing.</title>
        <authorList>
            <person name="Shih P.M."/>
            <person name="Wu D."/>
            <person name="Latifi A."/>
            <person name="Axen S.D."/>
            <person name="Fewer D.P."/>
            <person name="Talla E."/>
            <person name="Calteau A."/>
            <person name="Cai F."/>
            <person name="Tandeau de Marsac N."/>
            <person name="Rippka R."/>
            <person name="Herdman M."/>
            <person name="Sivonen K."/>
            <person name="Coursin T."/>
            <person name="Laurent T."/>
            <person name="Goodwin L."/>
            <person name="Nolan M."/>
            <person name="Davenport K.W."/>
            <person name="Han C.S."/>
            <person name="Rubin E.M."/>
            <person name="Eisen J.A."/>
            <person name="Woyke T."/>
            <person name="Gugger M."/>
            <person name="Kerfeld C.A."/>
        </authorList>
    </citation>
    <scope>NUCLEOTIDE SEQUENCE [LARGE SCALE GENOMIC DNA]</scope>
    <source>
        <strain evidence="2">ATCC 29371 / PCC 7437</strain>
        <plasmid evidence="2">Plasmid pSTA7437.01</plasmid>
    </source>
</reference>
<keyword evidence="1" id="KW-0614">Plasmid</keyword>
<evidence type="ECO:0000313" key="1">
    <source>
        <dbReference type="EMBL" id="AFZ38121.1"/>
    </source>
</evidence>
<dbReference type="InterPro" id="IPR014964">
    <property type="entry name" value="DUF1830"/>
</dbReference>
<proteinExistence type="predicted"/>
<accession>K9Y162</accession>
<dbReference type="Pfam" id="PF08865">
    <property type="entry name" value="DUF1830"/>
    <property type="match status" value="1"/>
</dbReference>
<sequence length="104" mass="11946">MFPSDRVITAKLSTMLCYYINPTNKIQLIRVIKDRHLNQRSDAAAQMNSVVISDFEKIIFPQQRILFEAMPEAQLEIYYSQGKNPKIAQTIPCQNLKVNCPTVT</sequence>
<dbReference type="EMBL" id="CP003654">
    <property type="protein sequence ID" value="AFZ38121.1"/>
    <property type="molecule type" value="Genomic_DNA"/>
</dbReference>
<organism evidence="1 2">
    <name type="scientific">Stanieria cyanosphaera (strain ATCC 29371 / PCC 7437)</name>
    <dbReference type="NCBI Taxonomy" id="111780"/>
    <lineage>
        <taxon>Bacteria</taxon>
        <taxon>Bacillati</taxon>
        <taxon>Cyanobacteriota</taxon>
        <taxon>Cyanophyceae</taxon>
        <taxon>Pleurocapsales</taxon>
        <taxon>Dermocarpellaceae</taxon>
        <taxon>Stanieria</taxon>
    </lineage>
</organism>
<dbReference type="KEGG" id="scs:Sta7437_4665"/>
<dbReference type="HOGENOM" id="CLU_144128_2_1_3"/>
<gene>
    <name evidence="1" type="ordered locus">Sta7437_4665</name>
</gene>
<dbReference type="AlphaFoldDB" id="K9Y162"/>
<evidence type="ECO:0000313" key="2">
    <source>
        <dbReference type="Proteomes" id="UP000010473"/>
    </source>
</evidence>
<dbReference type="Proteomes" id="UP000010473">
    <property type="component" value="Plasmid pSTA7437.01"/>
</dbReference>